<evidence type="ECO:0000313" key="6">
    <source>
        <dbReference type="Proteomes" id="UP000654913"/>
    </source>
</evidence>
<dbReference type="InterPro" id="IPR002018">
    <property type="entry name" value="CarbesteraseB"/>
</dbReference>
<dbReference type="GO" id="GO:0052689">
    <property type="term" value="F:carboxylic ester hydrolase activity"/>
    <property type="evidence" value="ECO:0007669"/>
    <property type="project" value="TreeGrafter"/>
</dbReference>
<dbReference type="EC" id="3.1.1.-" evidence="3"/>
<dbReference type="InterPro" id="IPR019819">
    <property type="entry name" value="Carboxylesterase_B_CS"/>
</dbReference>
<dbReference type="RefSeq" id="XP_041551719.1">
    <property type="nucleotide sequence ID" value="XM_041698545.1"/>
</dbReference>
<evidence type="ECO:0000256" key="2">
    <source>
        <dbReference type="ARBA" id="ARBA00022801"/>
    </source>
</evidence>
<organism evidence="5 6">
    <name type="scientific">Aspergillus puulaauensis</name>
    <dbReference type="NCBI Taxonomy" id="1220207"/>
    <lineage>
        <taxon>Eukaryota</taxon>
        <taxon>Fungi</taxon>
        <taxon>Dikarya</taxon>
        <taxon>Ascomycota</taxon>
        <taxon>Pezizomycotina</taxon>
        <taxon>Eurotiomycetes</taxon>
        <taxon>Eurotiomycetidae</taxon>
        <taxon>Eurotiales</taxon>
        <taxon>Aspergillaceae</taxon>
        <taxon>Aspergillus</taxon>
    </lineage>
</organism>
<proteinExistence type="inferred from homology"/>
<dbReference type="EMBL" id="AP024443">
    <property type="protein sequence ID" value="BCS19525.1"/>
    <property type="molecule type" value="Genomic_DNA"/>
</dbReference>
<dbReference type="Proteomes" id="UP000654913">
    <property type="component" value="Chromosome 1"/>
</dbReference>
<dbReference type="PANTHER" id="PTHR43918">
    <property type="entry name" value="ACETYLCHOLINESTERASE"/>
    <property type="match status" value="1"/>
</dbReference>
<evidence type="ECO:0000256" key="1">
    <source>
        <dbReference type="ARBA" id="ARBA00005964"/>
    </source>
</evidence>
<evidence type="ECO:0000313" key="5">
    <source>
        <dbReference type="EMBL" id="BCS19525.1"/>
    </source>
</evidence>
<dbReference type="GeneID" id="64969530"/>
<accession>A0A7R8AJD7</accession>
<name>A0A7R8AJD7_9EURO</name>
<evidence type="ECO:0000256" key="3">
    <source>
        <dbReference type="RuleBase" id="RU361235"/>
    </source>
</evidence>
<dbReference type="Pfam" id="PF00135">
    <property type="entry name" value="COesterase"/>
    <property type="match status" value="1"/>
</dbReference>
<feature type="signal peptide" evidence="3">
    <location>
        <begin position="1"/>
        <end position="19"/>
    </location>
</feature>
<gene>
    <name evidence="5" type="ORF">APUU_12353A</name>
</gene>
<dbReference type="InterPro" id="IPR029058">
    <property type="entry name" value="AB_hydrolase_fold"/>
</dbReference>
<evidence type="ECO:0000259" key="4">
    <source>
        <dbReference type="Pfam" id="PF00135"/>
    </source>
</evidence>
<dbReference type="PANTHER" id="PTHR43918:SF4">
    <property type="entry name" value="CARBOXYLIC ESTER HYDROLASE"/>
    <property type="match status" value="1"/>
</dbReference>
<protein>
    <recommendedName>
        <fullName evidence="3">Carboxylic ester hydrolase</fullName>
        <ecNumber evidence="3">3.1.1.-</ecNumber>
    </recommendedName>
</protein>
<keyword evidence="2 3" id="KW-0378">Hydrolase</keyword>
<dbReference type="KEGG" id="apuu:APUU_12353A"/>
<dbReference type="PROSITE" id="PS00122">
    <property type="entry name" value="CARBOXYLESTERASE_B_1"/>
    <property type="match status" value="1"/>
</dbReference>
<reference evidence="5" key="1">
    <citation type="submission" date="2021-01" db="EMBL/GenBank/DDBJ databases">
        <authorList>
            <consortium name="Aspergillus puulaauensis MK2 genome sequencing consortium"/>
            <person name="Kazuki M."/>
            <person name="Futagami T."/>
        </authorList>
    </citation>
    <scope>NUCLEOTIDE SEQUENCE</scope>
    <source>
        <strain evidence="5">MK2</strain>
    </source>
</reference>
<dbReference type="SUPFAM" id="SSF53474">
    <property type="entry name" value="alpha/beta-Hydrolases"/>
    <property type="match status" value="1"/>
</dbReference>
<dbReference type="PROSITE" id="PS00941">
    <property type="entry name" value="CARBOXYLESTERASE_B_2"/>
    <property type="match status" value="1"/>
</dbReference>
<feature type="domain" description="Carboxylesterase type B" evidence="4">
    <location>
        <begin position="42"/>
        <end position="541"/>
    </location>
</feature>
<sequence length="550" mass="60980">MITSTGLLYIGSFIATVGALAVGRRGPVSAKSHPIVDLGYAKYQGVRPDNGVDRFLGIRYAAAPVGNLRFRAPEDPGAESKVQDASNYAPNCLGVSESFGVPQTPNAMAAEDCLFVNVFKPSNATEDSKLPVWVWITGGGYANSYWVNFDGTNIVQESGGNIVFVEFSYRVGALGFLASEQVRHNGDLNVGLLDQRKLLHWVQKYIHKFGGDPKQVVIHGASAGAGSVAYHLTAYEGQKDNQLFAGGIVQDSFWPPQRTVAEMEFQYWQLLSNTNCSILQCLRSVDIGLFQTATQSLPFPDGASDNPLPLFYWLPVVDGDMVPDRLYNLFERGRFVHVPVLVGDDTDEGSQYAFNASTASEVSVFLKNNYPNLSQDQLQEINNLYPRMEPLPKHNAYFPSASAAYGDMTFTCPGNEISAALARYYDPQRVWNYRYNVLDPDTVAKGLGVHHDQEWWSIFGPVQAAESEPASDKTTNAAMVPITRHYWISFVRSLNPNTFKVPQAPEWQPWNSGAGQRLRLQTNSTEMEAVPQNQTEKCDFWRRLAVSTEQ</sequence>
<dbReference type="Gene3D" id="3.40.50.1820">
    <property type="entry name" value="alpha/beta hydrolase"/>
    <property type="match status" value="1"/>
</dbReference>
<comment type="similarity">
    <text evidence="1 3">Belongs to the type-B carboxylesterase/lipase family.</text>
</comment>
<dbReference type="AlphaFoldDB" id="A0A7R8AJD7"/>
<dbReference type="InterPro" id="IPR019826">
    <property type="entry name" value="Carboxylesterase_B_AS"/>
</dbReference>
<reference evidence="5" key="2">
    <citation type="submission" date="2021-02" db="EMBL/GenBank/DDBJ databases">
        <title>Aspergillus puulaauensis MK2 genome sequence.</title>
        <authorList>
            <person name="Futagami T."/>
            <person name="Mori K."/>
            <person name="Kadooka C."/>
            <person name="Tanaka T."/>
        </authorList>
    </citation>
    <scope>NUCLEOTIDE SEQUENCE</scope>
    <source>
        <strain evidence="5">MK2</strain>
    </source>
</reference>
<keyword evidence="6" id="KW-1185">Reference proteome</keyword>
<keyword evidence="3" id="KW-0732">Signal</keyword>
<feature type="chain" id="PRO_5031588990" description="Carboxylic ester hydrolase" evidence="3">
    <location>
        <begin position="20"/>
        <end position="550"/>
    </location>
</feature>
<dbReference type="InterPro" id="IPR050654">
    <property type="entry name" value="AChE-related_enzymes"/>
</dbReference>
<dbReference type="OrthoDB" id="408631at2759"/>